<dbReference type="InterPro" id="IPR008145">
    <property type="entry name" value="GK/Ca_channel_bsu"/>
</dbReference>
<dbReference type="InterPro" id="IPR017665">
    <property type="entry name" value="Guanylate_kinase"/>
</dbReference>
<evidence type="ECO:0000256" key="3">
    <source>
        <dbReference type="ARBA" id="ARBA00012961"/>
    </source>
</evidence>
<dbReference type="AlphaFoldDB" id="A0A840IGM5"/>
<dbReference type="PROSITE" id="PS50052">
    <property type="entry name" value="GUANYLATE_KINASE_2"/>
    <property type="match status" value="1"/>
</dbReference>
<dbReference type="SUPFAM" id="SSF52540">
    <property type="entry name" value="P-loop containing nucleoside triphosphate hydrolases"/>
    <property type="match status" value="1"/>
</dbReference>
<dbReference type="GO" id="GO:0005524">
    <property type="term" value="F:ATP binding"/>
    <property type="evidence" value="ECO:0007669"/>
    <property type="project" value="UniProtKB-UniRule"/>
</dbReference>
<dbReference type="RefSeq" id="WP_183343125.1">
    <property type="nucleotide sequence ID" value="NZ_JACHNU010000004.1"/>
</dbReference>
<keyword evidence="5 11" id="KW-0808">Transferase</keyword>
<dbReference type="NCBIfam" id="TIGR03263">
    <property type="entry name" value="guanyl_kin"/>
    <property type="match status" value="1"/>
</dbReference>
<keyword evidence="14" id="KW-1185">Reference proteome</keyword>
<keyword evidence="7 11" id="KW-0418">Kinase</keyword>
<dbReference type="EC" id="2.7.4.8" evidence="3 11"/>
<dbReference type="InterPro" id="IPR027417">
    <property type="entry name" value="P-loop_NTPase"/>
</dbReference>
<dbReference type="Gene3D" id="3.30.63.10">
    <property type="entry name" value="Guanylate Kinase phosphate binding domain"/>
    <property type="match status" value="1"/>
</dbReference>
<dbReference type="Gene3D" id="3.40.50.300">
    <property type="entry name" value="P-loop containing nucleotide triphosphate hydrolases"/>
    <property type="match status" value="1"/>
</dbReference>
<keyword evidence="8 11" id="KW-0067">ATP-binding</keyword>
<feature type="binding site" evidence="11">
    <location>
        <begin position="9"/>
        <end position="16"/>
    </location>
    <ligand>
        <name>ATP</name>
        <dbReference type="ChEBI" id="CHEBI:30616"/>
    </ligand>
</feature>
<dbReference type="EMBL" id="JACHNU010000004">
    <property type="protein sequence ID" value="MBB4663391.1"/>
    <property type="molecule type" value="Genomic_DNA"/>
</dbReference>
<dbReference type="GO" id="GO:0005829">
    <property type="term" value="C:cytosol"/>
    <property type="evidence" value="ECO:0007669"/>
    <property type="project" value="TreeGrafter"/>
</dbReference>
<evidence type="ECO:0000256" key="4">
    <source>
        <dbReference type="ARBA" id="ARBA00016296"/>
    </source>
</evidence>
<dbReference type="PANTHER" id="PTHR23117">
    <property type="entry name" value="GUANYLATE KINASE-RELATED"/>
    <property type="match status" value="1"/>
</dbReference>
<evidence type="ECO:0000313" key="13">
    <source>
        <dbReference type="EMBL" id="MBB4663391.1"/>
    </source>
</evidence>
<dbReference type="Pfam" id="PF00625">
    <property type="entry name" value="Guanylate_kin"/>
    <property type="match status" value="1"/>
</dbReference>
<evidence type="ECO:0000313" key="14">
    <source>
        <dbReference type="Proteomes" id="UP000585272"/>
    </source>
</evidence>
<dbReference type="InterPro" id="IPR008144">
    <property type="entry name" value="Guanylate_kin-like_dom"/>
</dbReference>
<keyword evidence="11" id="KW-0963">Cytoplasm</keyword>
<evidence type="ECO:0000256" key="9">
    <source>
        <dbReference type="ARBA" id="ARBA00030128"/>
    </source>
</evidence>
<evidence type="ECO:0000256" key="2">
    <source>
        <dbReference type="ARBA" id="ARBA00005790"/>
    </source>
</evidence>
<protein>
    <recommendedName>
        <fullName evidence="4 11">Guanylate kinase</fullName>
        <ecNumber evidence="3 11">2.7.4.8</ecNumber>
    </recommendedName>
    <alternativeName>
        <fullName evidence="9 11">GMP kinase</fullName>
    </alternativeName>
</protein>
<accession>A0A840IGM5</accession>
<dbReference type="Proteomes" id="UP000585272">
    <property type="component" value="Unassembled WGS sequence"/>
</dbReference>
<keyword evidence="6 11" id="KW-0547">Nucleotide-binding</keyword>
<dbReference type="PROSITE" id="PS00856">
    <property type="entry name" value="GUANYLATE_KINASE_1"/>
    <property type="match status" value="1"/>
</dbReference>
<comment type="function">
    <text evidence="1 11">Essential for recycling GMP and indirectly, cGMP.</text>
</comment>
<evidence type="ECO:0000256" key="8">
    <source>
        <dbReference type="ARBA" id="ARBA00022840"/>
    </source>
</evidence>
<sequence>MARVFVITGPSGVGKGTLIRNLLSRVPELELSVSATTRRPRPGEEDGVHYHFLTDEQFEQRVDEGAFVEHADYSGRRYGTLRSELEKRTAAGAPVVLEIEVQGARQVRETMPDAVQVFIVPPSREALRERLVGRGTDSPEDVERRLGVAEQELTACDEFQYRVVNDRLEDAVSELERIVARELRAG</sequence>
<proteinExistence type="inferred from homology"/>
<evidence type="ECO:0000256" key="10">
    <source>
        <dbReference type="ARBA" id="ARBA00048594"/>
    </source>
</evidence>
<dbReference type="InterPro" id="IPR020590">
    <property type="entry name" value="Guanylate_kinase_CS"/>
</dbReference>
<comment type="similarity">
    <text evidence="2 11">Belongs to the guanylate kinase family.</text>
</comment>
<dbReference type="FunFam" id="3.30.63.10:FF:000002">
    <property type="entry name" value="Guanylate kinase 1"/>
    <property type="match status" value="1"/>
</dbReference>
<dbReference type="SMART" id="SM00072">
    <property type="entry name" value="GuKc"/>
    <property type="match status" value="1"/>
</dbReference>
<dbReference type="HAMAP" id="MF_00328">
    <property type="entry name" value="Guanylate_kinase"/>
    <property type="match status" value="1"/>
</dbReference>
<evidence type="ECO:0000256" key="6">
    <source>
        <dbReference type="ARBA" id="ARBA00022741"/>
    </source>
</evidence>
<dbReference type="PANTHER" id="PTHR23117:SF13">
    <property type="entry name" value="GUANYLATE KINASE"/>
    <property type="match status" value="1"/>
</dbReference>
<name>A0A840IGM5_9ACTN</name>
<evidence type="ECO:0000256" key="1">
    <source>
        <dbReference type="ARBA" id="ARBA00003531"/>
    </source>
</evidence>
<evidence type="ECO:0000259" key="12">
    <source>
        <dbReference type="PROSITE" id="PS50052"/>
    </source>
</evidence>
<feature type="domain" description="Guanylate kinase-like" evidence="12">
    <location>
        <begin position="2"/>
        <end position="180"/>
    </location>
</feature>
<reference evidence="13 14" key="1">
    <citation type="submission" date="2020-08" db="EMBL/GenBank/DDBJ databases">
        <title>Genomic Encyclopedia of Archaeal and Bacterial Type Strains, Phase II (KMG-II): from individual species to whole genera.</title>
        <authorList>
            <person name="Goeker M."/>
        </authorList>
    </citation>
    <scope>NUCLEOTIDE SEQUENCE [LARGE SCALE GENOMIC DNA]</scope>
    <source>
        <strain evidence="13 14">DSM 23288</strain>
    </source>
</reference>
<dbReference type="CDD" id="cd00071">
    <property type="entry name" value="GMPK"/>
    <property type="match status" value="1"/>
</dbReference>
<organism evidence="13 14">
    <name type="scientific">Conexibacter arvalis</name>
    <dbReference type="NCBI Taxonomy" id="912552"/>
    <lineage>
        <taxon>Bacteria</taxon>
        <taxon>Bacillati</taxon>
        <taxon>Actinomycetota</taxon>
        <taxon>Thermoleophilia</taxon>
        <taxon>Solirubrobacterales</taxon>
        <taxon>Conexibacteraceae</taxon>
        <taxon>Conexibacter</taxon>
    </lineage>
</organism>
<gene>
    <name evidence="11" type="primary">gmk</name>
    <name evidence="13" type="ORF">BDZ31_002986</name>
</gene>
<evidence type="ECO:0000256" key="11">
    <source>
        <dbReference type="HAMAP-Rule" id="MF_00328"/>
    </source>
</evidence>
<evidence type="ECO:0000256" key="5">
    <source>
        <dbReference type="ARBA" id="ARBA00022679"/>
    </source>
</evidence>
<comment type="catalytic activity">
    <reaction evidence="10 11">
        <text>GMP + ATP = GDP + ADP</text>
        <dbReference type="Rhea" id="RHEA:20780"/>
        <dbReference type="ChEBI" id="CHEBI:30616"/>
        <dbReference type="ChEBI" id="CHEBI:58115"/>
        <dbReference type="ChEBI" id="CHEBI:58189"/>
        <dbReference type="ChEBI" id="CHEBI:456216"/>
        <dbReference type="EC" id="2.7.4.8"/>
    </reaction>
</comment>
<evidence type="ECO:0000256" key="7">
    <source>
        <dbReference type="ARBA" id="ARBA00022777"/>
    </source>
</evidence>
<dbReference type="GO" id="GO:0004385">
    <property type="term" value="F:GMP kinase activity"/>
    <property type="evidence" value="ECO:0007669"/>
    <property type="project" value="UniProtKB-UniRule"/>
</dbReference>
<comment type="caution">
    <text evidence="13">The sequence shown here is derived from an EMBL/GenBank/DDBJ whole genome shotgun (WGS) entry which is preliminary data.</text>
</comment>
<comment type="subcellular location">
    <subcellularLocation>
        <location evidence="11">Cytoplasm</location>
    </subcellularLocation>
</comment>